<dbReference type="VEuPathDB" id="VectorBase:LDEU007702"/>
<dbReference type="FunFam" id="2.130.10.10:FF:000127">
    <property type="entry name" value="Eukaryotic translation initiation factor 3 subunit I"/>
    <property type="match status" value="1"/>
</dbReference>
<evidence type="ECO:0000256" key="1">
    <source>
        <dbReference type="ARBA" id="ARBA00022490"/>
    </source>
</evidence>
<dbReference type="SUPFAM" id="SSF50978">
    <property type="entry name" value="WD40 repeat-like"/>
    <property type="match status" value="1"/>
</dbReference>
<dbReference type="PANTHER" id="PTHR19877">
    <property type="entry name" value="EUKARYOTIC TRANSLATION INITIATION FACTOR 3 SUBUNIT I"/>
    <property type="match status" value="1"/>
</dbReference>
<dbReference type="GO" id="GO:0033290">
    <property type="term" value="C:eukaryotic 48S preinitiation complex"/>
    <property type="evidence" value="ECO:0007669"/>
    <property type="project" value="UniProtKB-UniRule"/>
</dbReference>
<protein>
    <recommendedName>
        <fullName evidence="7">Eukaryotic translation initiation factor 3 subunit I</fullName>
        <shortName evidence="7">eIF3i</shortName>
    </recommendedName>
</protein>
<feature type="repeat" description="WD" evidence="8">
    <location>
        <begin position="6"/>
        <end position="47"/>
    </location>
</feature>
<dbReference type="GO" id="GO:0003743">
    <property type="term" value="F:translation initiation factor activity"/>
    <property type="evidence" value="ECO:0007669"/>
    <property type="project" value="UniProtKB-UniRule"/>
</dbReference>
<feature type="repeat" description="WD" evidence="8">
    <location>
        <begin position="185"/>
        <end position="226"/>
    </location>
</feature>
<evidence type="ECO:0000313" key="9">
    <source>
        <dbReference type="EMBL" id="RWS24339.1"/>
    </source>
</evidence>
<dbReference type="Pfam" id="PF24805">
    <property type="entry name" value="EIF3I"/>
    <property type="match status" value="1"/>
</dbReference>
<dbReference type="GO" id="GO:0003723">
    <property type="term" value="F:RNA binding"/>
    <property type="evidence" value="ECO:0007669"/>
    <property type="project" value="TreeGrafter"/>
</dbReference>
<dbReference type="Gene3D" id="2.130.10.10">
    <property type="entry name" value="YVTN repeat-like/Quinoprotein amine dehydrogenase"/>
    <property type="match status" value="1"/>
</dbReference>
<dbReference type="InterPro" id="IPR036322">
    <property type="entry name" value="WD40_repeat_dom_sf"/>
</dbReference>
<dbReference type="EMBL" id="NCKV01005002">
    <property type="protein sequence ID" value="RWS24339.1"/>
    <property type="molecule type" value="Genomic_DNA"/>
</dbReference>
<feature type="repeat" description="WD" evidence="8">
    <location>
        <begin position="282"/>
        <end position="312"/>
    </location>
</feature>
<comment type="subunit">
    <text evidence="7">Component of the eukaryotic translation initiation factor 3 (eIF-3) complex.</text>
</comment>
<dbReference type="PANTHER" id="PTHR19877:SF1">
    <property type="entry name" value="EUKARYOTIC TRANSLATION INITIATION FACTOR 3 SUBUNIT I"/>
    <property type="match status" value="1"/>
</dbReference>
<dbReference type="Proteomes" id="UP000288716">
    <property type="component" value="Unassembled WGS sequence"/>
</dbReference>
<comment type="subcellular location">
    <subcellularLocation>
        <location evidence="7">Cytoplasm</location>
    </subcellularLocation>
</comment>
<dbReference type="InterPro" id="IPR027525">
    <property type="entry name" value="eIF3i"/>
</dbReference>
<comment type="caution">
    <text evidence="9">The sequence shown here is derived from an EMBL/GenBank/DDBJ whole genome shotgun (WGS) entry which is preliminary data.</text>
</comment>
<dbReference type="GO" id="GO:0071541">
    <property type="term" value="C:eukaryotic translation initiation factor 3 complex, eIF3m"/>
    <property type="evidence" value="ECO:0007669"/>
    <property type="project" value="TreeGrafter"/>
</dbReference>
<keyword evidence="4" id="KW-0677">Repeat</keyword>
<feature type="repeat" description="WD" evidence="8">
    <location>
        <begin position="48"/>
        <end position="89"/>
    </location>
</feature>
<comment type="similarity">
    <text evidence="7">Belongs to the eIF-3 subunit I family.</text>
</comment>
<organism evidence="9 10">
    <name type="scientific">Leptotrombidium deliense</name>
    <dbReference type="NCBI Taxonomy" id="299467"/>
    <lineage>
        <taxon>Eukaryota</taxon>
        <taxon>Metazoa</taxon>
        <taxon>Ecdysozoa</taxon>
        <taxon>Arthropoda</taxon>
        <taxon>Chelicerata</taxon>
        <taxon>Arachnida</taxon>
        <taxon>Acari</taxon>
        <taxon>Acariformes</taxon>
        <taxon>Trombidiformes</taxon>
        <taxon>Prostigmata</taxon>
        <taxon>Anystina</taxon>
        <taxon>Parasitengona</taxon>
        <taxon>Trombiculoidea</taxon>
        <taxon>Trombiculidae</taxon>
        <taxon>Leptotrombidium</taxon>
    </lineage>
</organism>
<accession>A0A443S9W0</accession>
<reference evidence="9 10" key="1">
    <citation type="journal article" date="2018" name="Gigascience">
        <title>Genomes of trombidid mites reveal novel predicted allergens and laterally-transferred genes associated with secondary metabolism.</title>
        <authorList>
            <person name="Dong X."/>
            <person name="Chaisiri K."/>
            <person name="Xia D."/>
            <person name="Armstrong S.D."/>
            <person name="Fang Y."/>
            <person name="Donnelly M.J."/>
            <person name="Kadowaki T."/>
            <person name="McGarry J.W."/>
            <person name="Darby A.C."/>
            <person name="Makepeace B.L."/>
        </authorList>
    </citation>
    <scope>NUCLEOTIDE SEQUENCE [LARGE SCALE GENOMIC DNA]</scope>
    <source>
        <strain evidence="9">UoL-UT</strain>
    </source>
</reference>
<dbReference type="PROSITE" id="PS00678">
    <property type="entry name" value="WD_REPEATS_1"/>
    <property type="match status" value="1"/>
</dbReference>
<evidence type="ECO:0000256" key="7">
    <source>
        <dbReference type="HAMAP-Rule" id="MF_03008"/>
    </source>
</evidence>
<evidence type="ECO:0000256" key="4">
    <source>
        <dbReference type="ARBA" id="ARBA00022737"/>
    </source>
</evidence>
<dbReference type="AlphaFoldDB" id="A0A443S9W0"/>
<evidence type="ECO:0000256" key="5">
    <source>
        <dbReference type="ARBA" id="ARBA00022917"/>
    </source>
</evidence>
<dbReference type="OrthoDB" id="24966at2759"/>
<keyword evidence="10" id="KW-1185">Reference proteome</keyword>
<dbReference type="SMART" id="SM00320">
    <property type="entry name" value="WD40"/>
    <property type="match status" value="6"/>
</dbReference>
<dbReference type="STRING" id="299467.A0A443S9W0"/>
<dbReference type="InterPro" id="IPR019775">
    <property type="entry name" value="WD40_repeat_CS"/>
</dbReference>
<evidence type="ECO:0000256" key="3">
    <source>
        <dbReference type="ARBA" id="ARBA00022574"/>
    </source>
</evidence>
<name>A0A443S9W0_9ACAR</name>
<dbReference type="GO" id="GO:0001732">
    <property type="term" value="P:formation of cytoplasmic translation initiation complex"/>
    <property type="evidence" value="ECO:0007669"/>
    <property type="project" value="UniProtKB-UniRule"/>
</dbReference>
<sequence>MKPIVLHGHERAITKIRYNKEGDLLFSSSKDNIPNVWYSVNGERLGTFNGHNGAIWSIDCNWDSTKVVTGGADNSMRIWDLQTGKEIANVLTNTAVRTVTFSYSGKLIYYTTDAVMKFPSENIVIDISCPSHLKGDDNVARFPSGQHKPTAALWGDLDRSLITGHINGSVSKWDLKMPNEKLISVDQHKKQINDMQFNSDETMILTASSDNTAKLFDADTLKHLKTYKTERPVNSAAISPIRDHVVLGGGQEAMQVTTTSAREGKFEARFYHLVFEEEFARVKGHFGPINSVAFHPDGKSYASGGEDGLVRIHTFDPSYFDFDFEY</sequence>
<evidence type="ECO:0000256" key="6">
    <source>
        <dbReference type="ARBA" id="ARBA00038394"/>
    </source>
</evidence>
<gene>
    <name evidence="9" type="ORF">B4U80_06549</name>
</gene>
<dbReference type="PROSITE" id="PS50294">
    <property type="entry name" value="WD_REPEATS_REGION"/>
    <property type="match status" value="4"/>
</dbReference>
<comment type="function">
    <text evidence="7">Component of the eukaryotic translation initiation factor 3 (eIF-3) complex, which is involved in protein synthesis of a specialized repertoire of mRNAs and, together with other initiation factors, stimulates binding of mRNA and methionyl-tRNAi to the 40S ribosome. The eIF-3 complex specifically targets and initiates translation of a subset of mRNAs involved in cell proliferation.</text>
</comment>
<dbReference type="HAMAP" id="MF_03008">
    <property type="entry name" value="eIF3i"/>
    <property type="match status" value="1"/>
</dbReference>
<evidence type="ECO:0000256" key="8">
    <source>
        <dbReference type="PROSITE-ProRule" id="PRU00221"/>
    </source>
</evidence>
<dbReference type="PROSITE" id="PS50082">
    <property type="entry name" value="WD_REPEATS_2"/>
    <property type="match status" value="4"/>
</dbReference>
<comment type="similarity">
    <text evidence="6">Belongs to the WD repeat STRAP family.</text>
</comment>
<dbReference type="GO" id="GO:0016282">
    <property type="term" value="C:eukaryotic 43S preinitiation complex"/>
    <property type="evidence" value="ECO:0007669"/>
    <property type="project" value="UniProtKB-UniRule"/>
</dbReference>
<evidence type="ECO:0000256" key="2">
    <source>
        <dbReference type="ARBA" id="ARBA00022540"/>
    </source>
</evidence>
<dbReference type="InterPro" id="IPR001680">
    <property type="entry name" value="WD40_rpt"/>
</dbReference>
<keyword evidence="3 8" id="KW-0853">WD repeat</keyword>
<keyword evidence="5 7" id="KW-0648">Protein biosynthesis</keyword>
<proteinExistence type="inferred from homology"/>
<dbReference type="InterPro" id="IPR015943">
    <property type="entry name" value="WD40/YVTN_repeat-like_dom_sf"/>
</dbReference>
<keyword evidence="2 7" id="KW-0396">Initiation factor</keyword>
<keyword evidence="1 7" id="KW-0963">Cytoplasm</keyword>
<evidence type="ECO:0000313" key="10">
    <source>
        <dbReference type="Proteomes" id="UP000288716"/>
    </source>
</evidence>